<dbReference type="EMBL" id="JAUEOZ010000003">
    <property type="protein sequence ID" value="MDN2483848.1"/>
    <property type="molecule type" value="Genomic_DNA"/>
</dbReference>
<proteinExistence type="predicted"/>
<dbReference type="Proteomes" id="UP001169719">
    <property type="component" value="Unassembled WGS sequence"/>
</dbReference>
<name>A0ABT7Y729_9VIBR</name>
<dbReference type="RefSeq" id="WP_289964006.1">
    <property type="nucleotide sequence ID" value="NZ_JAUEOZ010000003.1"/>
</dbReference>
<evidence type="ECO:0000313" key="2">
    <source>
        <dbReference type="Proteomes" id="UP001169719"/>
    </source>
</evidence>
<evidence type="ECO:0000313" key="1">
    <source>
        <dbReference type="EMBL" id="MDN2483848.1"/>
    </source>
</evidence>
<sequence>MGNKIQFNNQPQNLAELNDALTGAALDKSLGLYQCQNCFVHYHAESHQALQASNNGQCVACESSTIEPDH</sequence>
<evidence type="ECO:0008006" key="3">
    <source>
        <dbReference type="Google" id="ProtNLM"/>
    </source>
</evidence>
<protein>
    <recommendedName>
        <fullName evidence="3">C2H2-type domain-containing protein</fullName>
    </recommendedName>
</protein>
<gene>
    <name evidence="1" type="ORF">QWJ08_21070</name>
</gene>
<reference evidence="1" key="1">
    <citation type="submission" date="2024-05" db="EMBL/GenBank/DDBJ databases">
        <title>Genome Sequences of Four Agar- Degrading Marine Bacteria.</title>
        <authorList>
            <person name="Phillips E.K."/>
            <person name="Shaffer J.C."/>
            <person name="Henson M.W."/>
            <person name="Temperton B."/>
            <person name="Thrash C.J."/>
            <person name="Martin M.O."/>
        </authorList>
    </citation>
    <scope>NUCLEOTIDE SEQUENCE</scope>
    <source>
        <strain evidence="1">EKP203</strain>
    </source>
</reference>
<comment type="caution">
    <text evidence="1">The sequence shown here is derived from an EMBL/GenBank/DDBJ whole genome shotgun (WGS) entry which is preliminary data.</text>
</comment>
<keyword evidence="2" id="KW-1185">Reference proteome</keyword>
<organism evidence="1 2">
    <name type="scientific">Vibrio agarivorans</name>
    <dbReference type="NCBI Taxonomy" id="153622"/>
    <lineage>
        <taxon>Bacteria</taxon>
        <taxon>Pseudomonadati</taxon>
        <taxon>Pseudomonadota</taxon>
        <taxon>Gammaproteobacteria</taxon>
        <taxon>Vibrionales</taxon>
        <taxon>Vibrionaceae</taxon>
        <taxon>Vibrio</taxon>
    </lineage>
</organism>
<accession>A0ABT7Y729</accession>